<dbReference type="SUPFAM" id="SSF54593">
    <property type="entry name" value="Glyoxalase/Bleomycin resistance protein/Dihydroxybiphenyl dioxygenase"/>
    <property type="match status" value="1"/>
</dbReference>
<dbReference type="Pfam" id="PF00903">
    <property type="entry name" value="Glyoxalase"/>
    <property type="match status" value="1"/>
</dbReference>
<protein>
    <recommendedName>
        <fullName evidence="1">Glyoxalase/fosfomycin resistance/dioxygenase domain-containing protein</fullName>
    </recommendedName>
</protein>
<dbReference type="AlphaFoldDB" id="A0A381UTB4"/>
<evidence type="ECO:0000313" key="2">
    <source>
        <dbReference type="EMBL" id="SVA31330.1"/>
    </source>
</evidence>
<gene>
    <name evidence="2" type="ORF">METZ01_LOCUS84184</name>
</gene>
<reference evidence="2" key="1">
    <citation type="submission" date="2018-05" db="EMBL/GenBank/DDBJ databases">
        <authorList>
            <person name="Lanie J.A."/>
            <person name="Ng W.-L."/>
            <person name="Kazmierczak K.M."/>
            <person name="Andrzejewski T.M."/>
            <person name="Davidsen T.M."/>
            <person name="Wayne K.J."/>
            <person name="Tettelin H."/>
            <person name="Glass J.I."/>
            <person name="Rusch D."/>
            <person name="Podicherti R."/>
            <person name="Tsui H.-C.T."/>
            <person name="Winkler M.E."/>
        </authorList>
    </citation>
    <scope>NUCLEOTIDE SEQUENCE</scope>
</reference>
<dbReference type="CDD" id="cd06587">
    <property type="entry name" value="VOC"/>
    <property type="match status" value="1"/>
</dbReference>
<sequence>MNPKTAREAEAAEFGRKLRGFGINLIVKDVLASVNFLREVLQMKVHRDNQDFAVVQSGRTYFQLHADHTYHSNPLPSLLPQEGARGAGVELRLYEIDPDECEVRARKLDFVILKKSEDRPHGLRECYILDNDGYCWVPSRTTENKSNNS</sequence>
<dbReference type="InterPro" id="IPR029068">
    <property type="entry name" value="Glyas_Bleomycin-R_OHBP_Dase"/>
</dbReference>
<proteinExistence type="predicted"/>
<organism evidence="2">
    <name type="scientific">marine metagenome</name>
    <dbReference type="NCBI Taxonomy" id="408172"/>
    <lineage>
        <taxon>unclassified sequences</taxon>
        <taxon>metagenomes</taxon>
        <taxon>ecological metagenomes</taxon>
    </lineage>
</organism>
<dbReference type="Gene3D" id="3.10.180.10">
    <property type="entry name" value="2,3-Dihydroxybiphenyl 1,2-Dioxygenase, domain 1"/>
    <property type="match status" value="1"/>
</dbReference>
<accession>A0A381UTB4</accession>
<name>A0A381UTB4_9ZZZZ</name>
<feature type="domain" description="Glyoxalase/fosfomycin resistance/dioxygenase" evidence="1">
    <location>
        <begin position="23"/>
        <end position="136"/>
    </location>
</feature>
<evidence type="ECO:0000259" key="1">
    <source>
        <dbReference type="Pfam" id="PF00903"/>
    </source>
</evidence>
<dbReference type="InterPro" id="IPR004360">
    <property type="entry name" value="Glyas_Fos-R_dOase_dom"/>
</dbReference>
<dbReference type="EMBL" id="UINC01007085">
    <property type="protein sequence ID" value="SVA31330.1"/>
    <property type="molecule type" value="Genomic_DNA"/>
</dbReference>